<dbReference type="InterPro" id="IPR005119">
    <property type="entry name" value="LysR_subst-bd"/>
</dbReference>
<keyword evidence="4" id="KW-0804">Transcription</keyword>
<keyword evidence="3" id="KW-0238">DNA-binding</keyword>
<keyword evidence="2" id="KW-0805">Transcription regulation</keyword>
<organism evidence="6 7">
    <name type="scientific">Aquincola agrisoli</name>
    <dbReference type="NCBI Taxonomy" id="3119538"/>
    <lineage>
        <taxon>Bacteria</taxon>
        <taxon>Pseudomonadati</taxon>
        <taxon>Pseudomonadota</taxon>
        <taxon>Betaproteobacteria</taxon>
        <taxon>Burkholderiales</taxon>
        <taxon>Sphaerotilaceae</taxon>
        <taxon>Aquincola</taxon>
    </lineage>
</organism>
<evidence type="ECO:0000256" key="4">
    <source>
        <dbReference type="ARBA" id="ARBA00023163"/>
    </source>
</evidence>
<dbReference type="Pfam" id="PF03466">
    <property type="entry name" value="LysR_substrate"/>
    <property type="match status" value="1"/>
</dbReference>
<evidence type="ECO:0000259" key="5">
    <source>
        <dbReference type="PROSITE" id="PS50931"/>
    </source>
</evidence>
<dbReference type="GO" id="GO:0003677">
    <property type="term" value="F:DNA binding"/>
    <property type="evidence" value="ECO:0007669"/>
    <property type="project" value="UniProtKB-KW"/>
</dbReference>
<dbReference type="AlphaFoldDB" id="A0AAW9PZT0"/>
<dbReference type="GO" id="GO:0032993">
    <property type="term" value="C:protein-DNA complex"/>
    <property type="evidence" value="ECO:0007669"/>
    <property type="project" value="TreeGrafter"/>
</dbReference>
<accession>A0AAW9PZT0</accession>
<name>A0AAW9PZT0_9BURK</name>
<dbReference type="PRINTS" id="PR00039">
    <property type="entry name" value="HTHLYSR"/>
</dbReference>
<dbReference type="SUPFAM" id="SSF53850">
    <property type="entry name" value="Periplasmic binding protein-like II"/>
    <property type="match status" value="1"/>
</dbReference>
<dbReference type="SUPFAM" id="SSF46785">
    <property type="entry name" value="Winged helix' DNA-binding domain"/>
    <property type="match status" value="1"/>
</dbReference>
<protein>
    <submittedName>
        <fullName evidence="6">LysR family transcriptional regulator</fullName>
    </submittedName>
</protein>
<evidence type="ECO:0000313" key="7">
    <source>
        <dbReference type="Proteomes" id="UP001336250"/>
    </source>
</evidence>
<keyword evidence="7" id="KW-1185">Reference proteome</keyword>
<dbReference type="PROSITE" id="PS50931">
    <property type="entry name" value="HTH_LYSR"/>
    <property type="match status" value="1"/>
</dbReference>
<dbReference type="Gene3D" id="1.10.10.10">
    <property type="entry name" value="Winged helix-like DNA-binding domain superfamily/Winged helix DNA-binding domain"/>
    <property type="match status" value="1"/>
</dbReference>
<reference evidence="6 7" key="1">
    <citation type="submission" date="2024-02" db="EMBL/GenBank/DDBJ databases">
        <title>Genome sequence of Aquincola sp. MAHUQ-54.</title>
        <authorList>
            <person name="Huq M.A."/>
        </authorList>
    </citation>
    <scope>NUCLEOTIDE SEQUENCE [LARGE SCALE GENOMIC DNA]</scope>
    <source>
        <strain evidence="6 7">MAHUQ-54</strain>
    </source>
</reference>
<evidence type="ECO:0000256" key="3">
    <source>
        <dbReference type="ARBA" id="ARBA00023125"/>
    </source>
</evidence>
<dbReference type="Pfam" id="PF00126">
    <property type="entry name" value="HTH_1"/>
    <property type="match status" value="1"/>
</dbReference>
<dbReference type="InterPro" id="IPR036390">
    <property type="entry name" value="WH_DNA-bd_sf"/>
</dbReference>
<comment type="similarity">
    <text evidence="1">Belongs to the LysR transcriptional regulatory family.</text>
</comment>
<dbReference type="EMBL" id="JAZIBG010000010">
    <property type="protein sequence ID" value="MEF7613061.1"/>
    <property type="molecule type" value="Genomic_DNA"/>
</dbReference>
<dbReference type="Proteomes" id="UP001336250">
    <property type="component" value="Unassembled WGS sequence"/>
</dbReference>
<dbReference type="FunFam" id="1.10.10.10:FF:000001">
    <property type="entry name" value="LysR family transcriptional regulator"/>
    <property type="match status" value="1"/>
</dbReference>
<dbReference type="GO" id="GO:0003700">
    <property type="term" value="F:DNA-binding transcription factor activity"/>
    <property type="evidence" value="ECO:0007669"/>
    <property type="project" value="InterPro"/>
</dbReference>
<evidence type="ECO:0000313" key="6">
    <source>
        <dbReference type="EMBL" id="MEF7613061.1"/>
    </source>
</evidence>
<sequence>MDLRQLNYFIAIAETGHLGRAAERLNLSQPPLTRQIQQLEAELEVELFKRTPRGMDLTQAGEELLRHARNIRGLVGQAAERTQRVGRGQIGRLDIGIYGSAIFGLVPQVLAAFRRAQPEVELVLHHAQTPAQLPALREGRVLLVFERLLPQENDIEVELVAREPLLLALSEAHPLARKKRVDVSALKDETIIIGTSPSAAATALKLCRAHGFEPRFAPPASDVVTATMLAAAGAGVTLVPDSMTNVHYPGIVYRPLHTRVEASMDLHCFYLRGERSPLLAAMLETVHTFRQDQARARPA</sequence>
<gene>
    <name evidence="6" type="ORF">V4F39_03990</name>
</gene>
<comment type="caution">
    <text evidence="6">The sequence shown here is derived from an EMBL/GenBank/DDBJ whole genome shotgun (WGS) entry which is preliminary data.</text>
</comment>
<dbReference type="PANTHER" id="PTHR30346">
    <property type="entry name" value="TRANSCRIPTIONAL DUAL REGULATOR HCAR-RELATED"/>
    <property type="match status" value="1"/>
</dbReference>
<dbReference type="InterPro" id="IPR036388">
    <property type="entry name" value="WH-like_DNA-bd_sf"/>
</dbReference>
<dbReference type="PANTHER" id="PTHR30346:SF0">
    <property type="entry name" value="HCA OPERON TRANSCRIPTIONAL ACTIVATOR HCAR"/>
    <property type="match status" value="1"/>
</dbReference>
<dbReference type="Gene3D" id="3.40.190.10">
    <property type="entry name" value="Periplasmic binding protein-like II"/>
    <property type="match status" value="2"/>
</dbReference>
<dbReference type="InterPro" id="IPR000847">
    <property type="entry name" value="LysR_HTH_N"/>
</dbReference>
<evidence type="ECO:0000256" key="2">
    <source>
        <dbReference type="ARBA" id="ARBA00023015"/>
    </source>
</evidence>
<proteinExistence type="inferred from homology"/>
<feature type="domain" description="HTH lysR-type" evidence="5">
    <location>
        <begin position="1"/>
        <end position="58"/>
    </location>
</feature>
<evidence type="ECO:0000256" key="1">
    <source>
        <dbReference type="ARBA" id="ARBA00009437"/>
    </source>
</evidence>
<dbReference type="RefSeq" id="WP_332287993.1">
    <property type="nucleotide sequence ID" value="NZ_JAZIBG010000010.1"/>
</dbReference>